<comment type="caution">
    <text evidence="1">The sequence shown here is derived from an EMBL/GenBank/DDBJ whole genome shotgun (WGS) entry which is preliminary data.</text>
</comment>
<dbReference type="HOGENOM" id="CLU_2121415_0_0_1"/>
<accession>G9MI53</accession>
<proteinExistence type="predicted"/>
<protein>
    <submittedName>
        <fullName evidence="1">Uncharacterized protein</fullName>
    </submittedName>
</protein>
<dbReference type="RefSeq" id="XP_013959384.1">
    <property type="nucleotide sequence ID" value="XM_014103909.1"/>
</dbReference>
<keyword evidence="2" id="KW-1185">Reference proteome</keyword>
<name>G9MI53_HYPVG</name>
<dbReference type="OrthoDB" id="10613160at2759"/>
<dbReference type="AlphaFoldDB" id="G9MI53"/>
<dbReference type="InParanoid" id="G9MI53"/>
<gene>
    <name evidence="1" type="ORF">TRIVIDRAFT_218952</name>
</gene>
<organism evidence="1 2">
    <name type="scientific">Hypocrea virens (strain Gv29-8 / FGSC 10586)</name>
    <name type="common">Gliocladium virens</name>
    <name type="synonym">Trichoderma virens</name>
    <dbReference type="NCBI Taxonomy" id="413071"/>
    <lineage>
        <taxon>Eukaryota</taxon>
        <taxon>Fungi</taxon>
        <taxon>Dikarya</taxon>
        <taxon>Ascomycota</taxon>
        <taxon>Pezizomycotina</taxon>
        <taxon>Sordariomycetes</taxon>
        <taxon>Hypocreomycetidae</taxon>
        <taxon>Hypocreales</taxon>
        <taxon>Hypocreaceae</taxon>
        <taxon>Trichoderma</taxon>
    </lineage>
</organism>
<dbReference type="VEuPathDB" id="FungiDB:TRIVIDRAFT_218952"/>
<dbReference type="GeneID" id="25791376"/>
<dbReference type="EMBL" id="ABDF02000003">
    <property type="protein sequence ID" value="EHK25170.1"/>
    <property type="molecule type" value="Genomic_DNA"/>
</dbReference>
<evidence type="ECO:0000313" key="2">
    <source>
        <dbReference type="Proteomes" id="UP000007115"/>
    </source>
</evidence>
<evidence type="ECO:0000313" key="1">
    <source>
        <dbReference type="EMBL" id="EHK25170.1"/>
    </source>
</evidence>
<sequence length="114" mass="11851">MSGRASGVVEAAAEAIGEAGTCQATHWGREAMERGGSIELLTAEERLDGSQGIAALLSGSRQTQTALSSTGRLIAICHVLSVIFARRHSESGSLEAGRDSCGWCWSVAGVLLTY</sequence>
<dbReference type="Proteomes" id="UP000007115">
    <property type="component" value="Unassembled WGS sequence"/>
</dbReference>
<reference evidence="1 2" key="1">
    <citation type="journal article" date="2011" name="Genome Biol.">
        <title>Comparative genome sequence analysis underscores mycoparasitism as the ancestral life style of Trichoderma.</title>
        <authorList>
            <person name="Kubicek C.P."/>
            <person name="Herrera-Estrella A."/>
            <person name="Seidl-Seiboth V."/>
            <person name="Martinez D.A."/>
            <person name="Druzhinina I.S."/>
            <person name="Thon M."/>
            <person name="Zeilinger S."/>
            <person name="Casas-Flores S."/>
            <person name="Horwitz B.A."/>
            <person name="Mukherjee P.K."/>
            <person name="Mukherjee M."/>
            <person name="Kredics L."/>
            <person name="Alcaraz L.D."/>
            <person name="Aerts A."/>
            <person name="Antal Z."/>
            <person name="Atanasova L."/>
            <person name="Cervantes-Badillo M.G."/>
            <person name="Challacombe J."/>
            <person name="Chertkov O."/>
            <person name="McCluskey K."/>
            <person name="Coulpier F."/>
            <person name="Deshpande N."/>
            <person name="von Doehren H."/>
            <person name="Ebbole D.J."/>
            <person name="Esquivel-Naranjo E.U."/>
            <person name="Fekete E."/>
            <person name="Flipphi M."/>
            <person name="Glaser F."/>
            <person name="Gomez-Rodriguez E.Y."/>
            <person name="Gruber S."/>
            <person name="Han C."/>
            <person name="Henrissat B."/>
            <person name="Hermosa R."/>
            <person name="Hernandez-Onate M."/>
            <person name="Karaffa L."/>
            <person name="Kosti I."/>
            <person name="Le Crom S."/>
            <person name="Lindquist E."/>
            <person name="Lucas S."/>
            <person name="Luebeck M."/>
            <person name="Luebeck P.S."/>
            <person name="Margeot A."/>
            <person name="Metz B."/>
            <person name="Misra M."/>
            <person name="Nevalainen H."/>
            <person name="Omann M."/>
            <person name="Packer N."/>
            <person name="Perrone G."/>
            <person name="Uresti-Rivera E.E."/>
            <person name="Salamov A."/>
            <person name="Schmoll M."/>
            <person name="Seiboth B."/>
            <person name="Shapiro H."/>
            <person name="Sukno S."/>
            <person name="Tamayo-Ramos J.A."/>
            <person name="Tisch D."/>
            <person name="Wiest A."/>
            <person name="Wilkinson H.H."/>
            <person name="Zhang M."/>
            <person name="Coutinho P.M."/>
            <person name="Kenerley C.M."/>
            <person name="Monte E."/>
            <person name="Baker S.E."/>
            <person name="Grigoriev I.V."/>
        </authorList>
    </citation>
    <scope>NUCLEOTIDE SEQUENCE [LARGE SCALE GENOMIC DNA]</scope>
    <source>
        <strain evidence="2">Gv29-8 / FGSC 10586</strain>
    </source>
</reference>